<evidence type="ECO:0000313" key="4">
    <source>
        <dbReference type="WBParaSite" id="MBELARI_LOCUS564"/>
    </source>
</evidence>
<keyword evidence="3" id="KW-1185">Reference proteome</keyword>
<dbReference type="Proteomes" id="UP000887575">
    <property type="component" value="Unassembled WGS sequence"/>
</dbReference>
<dbReference type="WBParaSite" id="MBELARI_LOCUS564">
    <property type="protein sequence ID" value="MBELARI_LOCUS564"/>
    <property type="gene ID" value="MBELARI_LOCUS564"/>
</dbReference>
<sequence>MFIITYAILLFSLISKKGSTWIDTAEGHIIEEDFNGSYIEKEIGQNVTLLCHGNASLLWDFDLDKNKLQRRIKVNDSVTTLSLFIRDLNVVDTGKYSCQESNMSMTRSHIHMFVRGKSAFVERPNTDPIKLLKNNLRIPCRASRWIKGEEMRLYVNELIVENIQKYYDPRIGFVLQGSSWESATQARCEHKNEQIDFQIQMLKLDVTSEDGWPQIGDQNYTITCVLSNVNQFSPAIDPQKNTLQFKRCPRCGSEHGDSSAANLGKSAKQLVGATKIEEFPHFR</sequence>
<dbReference type="SMART" id="SM00409">
    <property type="entry name" value="IG"/>
    <property type="match status" value="1"/>
</dbReference>
<feature type="chain" id="PRO_5042203534" description="Immunoglobulin domain-containing protein" evidence="1">
    <location>
        <begin position="20"/>
        <end position="283"/>
    </location>
</feature>
<keyword evidence="1" id="KW-0732">Signal</keyword>
<evidence type="ECO:0000256" key="1">
    <source>
        <dbReference type="SAM" id="SignalP"/>
    </source>
</evidence>
<feature type="domain" description="Immunoglobulin" evidence="2">
    <location>
        <begin position="36"/>
        <end position="115"/>
    </location>
</feature>
<dbReference type="Gene3D" id="2.60.40.10">
    <property type="entry name" value="Immunoglobulins"/>
    <property type="match status" value="2"/>
</dbReference>
<dbReference type="AlphaFoldDB" id="A0AAF3FF28"/>
<reference evidence="4" key="1">
    <citation type="submission" date="2024-02" db="UniProtKB">
        <authorList>
            <consortium name="WormBaseParasite"/>
        </authorList>
    </citation>
    <scope>IDENTIFICATION</scope>
</reference>
<dbReference type="InterPro" id="IPR013783">
    <property type="entry name" value="Ig-like_fold"/>
</dbReference>
<dbReference type="Pfam" id="PF00047">
    <property type="entry name" value="ig"/>
    <property type="match status" value="1"/>
</dbReference>
<name>A0AAF3FF28_9BILA</name>
<dbReference type="InterPro" id="IPR013151">
    <property type="entry name" value="Immunoglobulin_dom"/>
</dbReference>
<accession>A0AAF3FF28</accession>
<feature type="signal peptide" evidence="1">
    <location>
        <begin position="1"/>
        <end position="19"/>
    </location>
</feature>
<proteinExistence type="predicted"/>
<organism evidence="3 4">
    <name type="scientific">Mesorhabditis belari</name>
    <dbReference type="NCBI Taxonomy" id="2138241"/>
    <lineage>
        <taxon>Eukaryota</taxon>
        <taxon>Metazoa</taxon>
        <taxon>Ecdysozoa</taxon>
        <taxon>Nematoda</taxon>
        <taxon>Chromadorea</taxon>
        <taxon>Rhabditida</taxon>
        <taxon>Rhabditina</taxon>
        <taxon>Rhabditomorpha</taxon>
        <taxon>Rhabditoidea</taxon>
        <taxon>Rhabditidae</taxon>
        <taxon>Mesorhabditinae</taxon>
        <taxon>Mesorhabditis</taxon>
    </lineage>
</organism>
<dbReference type="InterPro" id="IPR036179">
    <property type="entry name" value="Ig-like_dom_sf"/>
</dbReference>
<dbReference type="InterPro" id="IPR003599">
    <property type="entry name" value="Ig_sub"/>
</dbReference>
<evidence type="ECO:0000313" key="3">
    <source>
        <dbReference type="Proteomes" id="UP000887575"/>
    </source>
</evidence>
<dbReference type="SUPFAM" id="SSF48726">
    <property type="entry name" value="Immunoglobulin"/>
    <property type="match status" value="1"/>
</dbReference>
<protein>
    <recommendedName>
        <fullName evidence="2">Immunoglobulin domain-containing protein</fullName>
    </recommendedName>
</protein>
<evidence type="ECO:0000259" key="2">
    <source>
        <dbReference type="SMART" id="SM00409"/>
    </source>
</evidence>